<dbReference type="Proteomes" id="UP000033740">
    <property type="component" value="Unassembled WGS sequence"/>
</dbReference>
<accession>A0A0F0LT20</accession>
<keyword evidence="1" id="KW-0812">Transmembrane</keyword>
<dbReference type="STRING" id="582680.RS86_00287"/>
<name>A0A0F0LT20_9MICO</name>
<evidence type="ECO:0000313" key="2">
    <source>
        <dbReference type="EMBL" id="KJL36268.1"/>
    </source>
</evidence>
<keyword evidence="3" id="KW-1185">Reference proteome</keyword>
<evidence type="ECO:0000313" key="3">
    <source>
        <dbReference type="Proteomes" id="UP000033740"/>
    </source>
</evidence>
<gene>
    <name evidence="2" type="ORF">RS86_00287</name>
</gene>
<organism evidence="2 3">
    <name type="scientific">Microbacterium azadirachtae</name>
    <dbReference type="NCBI Taxonomy" id="582680"/>
    <lineage>
        <taxon>Bacteria</taxon>
        <taxon>Bacillati</taxon>
        <taxon>Actinomycetota</taxon>
        <taxon>Actinomycetes</taxon>
        <taxon>Micrococcales</taxon>
        <taxon>Microbacteriaceae</taxon>
        <taxon>Microbacterium</taxon>
    </lineage>
</organism>
<evidence type="ECO:0000256" key="1">
    <source>
        <dbReference type="SAM" id="Phobius"/>
    </source>
</evidence>
<sequence>MLHAPLSVGILVAAVGLAILGGLVAGAIGGWRAARLSPAEALRSAA</sequence>
<keyword evidence="1" id="KW-1133">Transmembrane helix</keyword>
<protein>
    <submittedName>
        <fullName evidence="2">Uncharacterized protein</fullName>
    </submittedName>
</protein>
<dbReference type="AlphaFoldDB" id="A0A0F0LT20"/>
<keyword evidence="1" id="KW-0472">Membrane</keyword>
<dbReference type="EMBL" id="JYIX01000020">
    <property type="protein sequence ID" value="KJL36268.1"/>
    <property type="molecule type" value="Genomic_DNA"/>
</dbReference>
<reference evidence="2 3" key="1">
    <citation type="submission" date="2015-02" db="EMBL/GenBank/DDBJ databases">
        <title>Draft genome sequences of ten Microbacterium spp. with emphasis on heavy metal contaminated environments.</title>
        <authorList>
            <person name="Corretto E."/>
        </authorList>
    </citation>
    <scope>NUCLEOTIDE SEQUENCE [LARGE SCALE GENOMIC DNA]</scope>
    <source>
        <strain evidence="2 3">ARN176</strain>
    </source>
</reference>
<comment type="caution">
    <text evidence="2">The sequence shown here is derived from an EMBL/GenBank/DDBJ whole genome shotgun (WGS) entry which is preliminary data.</text>
</comment>
<feature type="transmembrane region" description="Helical" evidence="1">
    <location>
        <begin position="6"/>
        <end position="28"/>
    </location>
</feature>
<proteinExistence type="predicted"/>
<dbReference type="PATRIC" id="fig|582680.6.peg.295"/>